<evidence type="ECO:0008006" key="4">
    <source>
        <dbReference type="Google" id="ProtNLM"/>
    </source>
</evidence>
<dbReference type="Proteomes" id="UP000774617">
    <property type="component" value="Unassembled WGS sequence"/>
</dbReference>
<feature type="compositionally biased region" description="Polar residues" evidence="1">
    <location>
        <begin position="93"/>
        <end position="104"/>
    </location>
</feature>
<proteinExistence type="predicted"/>
<protein>
    <recommendedName>
        <fullName evidence="4">Zn(2)-C6 fungal-type domain-containing protein</fullName>
    </recommendedName>
</protein>
<name>A0ABQ8FS46_9PEZI</name>
<reference evidence="2 3" key="1">
    <citation type="journal article" date="2021" name="Nat. Commun.">
        <title>Genetic determinants of endophytism in the Arabidopsis root mycobiome.</title>
        <authorList>
            <person name="Mesny F."/>
            <person name="Miyauchi S."/>
            <person name="Thiergart T."/>
            <person name="Pickel B."/>
            <person name="Atanasova L."/>
            <person name="Karlsson M."/>
            <person name="Huettel B."/>
            <person name="Barry K.W."/>
            <person name="Haridas S."/>
            <person name="Chen C."/>
            <person name="Bauer D."/>
            <person name="Andreopoulos W."/>
            <person name="Pangilinan J."/>
            <person name="LaButti K."/>
            <person name="Riley R."/>
            <person name="Lipzen A."/>
            <person name="Clum A."/>
            <person name="Drula E."/>
            <person name="Henrissat B."/>
            <person name="Kohler A."/>
            <person name="Grigoriev I.V."/>
            <person name="Martin F.M."/>
            <person name="Hacquard S."/>
        </authorList>
    </citation>
    <scope>NUCLEOTIDE SEQUENCE [LARGE SCALE GENOMIC DNA]</scope>
    <source>
        <strain evidence="2 3">MPI-SDFR-AT-0080</strain>
    </source>
</reference>
<dbReference type="Gene3D" id="4.10.240.10">
    <property type="entry name" value="Zn(2)-C6 fungal-type DNA-binding domain"/>
    <property type="match status" value="1"/>
</dbReference>
<feature type="region of interest" description="Disordered" evidence="1">
    <location>
        <begin position="144"/>
        <end position="203"/>
    </location>
</feature>
<evidence type="ECO:0000313" key="3">
    <source>
        <dbReference type="Proteomes" id="UP000774617"/>
    </source>
</evidence>
<comment type="caution">
    <text evidence="2">The sequence shown here is derived from an EMBL/GenBank/DDBJ whole genome shotgun (WGS) entry which is preliminary data.</text>
</comment>
<feature type="compositionally biased region" description="Low complexity" evidence="1">
    <location>
        <begin position="173"/>
        <end position="193"/>
    </location>
</feature>
<dbReference type="PANTHER" id="PTHR47784:SF5">
    <property type="entry name" value="STEROL UPTAKE CONTROL PROTEIN 2"/>
    <property type="match status" value="1"/>
</dbReference>
<sequence>MAPHGPALRPNHQAVYTSRLPAVAGIQSRNRVRSPECGSIPYTHPPQMNSQPPLPPPPAQPSAHQKRLRQSHRKSRTGCGNCKKRRIKVEAPKQSSDSVSNNGHGQCDETNPECKNCGAFGARCDYVSDTAALQDAPLERSLFLNIQRPRQRGKRVRPRTRWDAQQPAPPPTDGSSPSRTGSTSPLSTPLSRPAHSTPSDSPGYADEIRLLHHYLTREYEGTAIEPPTHDALRLQAPTLGLSYPFVLYLVYEFAALDFARLQPRKDGSTITHWWRITQHSV</sequence>
<accession>A0ABQ8FS46</accession>
<evidence type="ECO:0000256" key="1">
    <source>
        <dbReference type="SAM" id="MobiDB-lite"/>
    </source>
</evidence>
<feature type="compositionally biased region" description="Basic residues" evidence="1">
    <location>
        <begin position="64"/>
        <end position="87"/>
    </location>
</feature>
<dbReference type="InterPro" id="IPR036864">
    <property type="entry name" value="Zn2-C6_fun-type_DNA-bd_sf"/>
</dbReference>
<evidence type="ECO:0000313" key="2">
    <source>
        <dbReference type="EMBL" id="KAH7020633.1"/>
    </source>
</evidence>
<feature type="region of interest" description="Disordered" evidence="1">
    <location>
        <begin position="19"/>
        <end position="110"/>
    </location>
</feature>
<gene>
    <name evidence="2" type="ORF">B0J12DRAFT_774186</name>
</gene>
<feature type="compositionally biased region" description="Basic residues" evidence="1">
    <location>
        <begin position="149"/>
        <end position="159"/>
    </location>
</feature>
<dbReference type="InterPro" id="IPR053157">
    <property type="entry name" value="Sterol_Uptake_Regulator"/>
</dbReference>
<organism evidence="2 3">
    <name type="scientific">Macrophomina phaseolina</name>
    <dbReference type="NCBI Taxonomy" id="35725"/>
    <lineage>
        <taxon>Eukaryota</taxon>
        <taxon>Fungi</taxon>
        <taxon>Dikarya</taxon>
        <taxon>Ascomycota</taxon>
        <taxon>Pezizomycotina</taxon>
        <taxon>Dothideomycetes</taxon>
        <taxon>Dothideomycetes incertae sedis</taxon>
        <taxon>Botryosphaeriales</taxon>
        <taxon>Botryosphaeriaceae</taxon>
        <taxon>Macrophomina</taxon>
    </lineage>
</organism>
<dbReference type="PANTHER" id="PTHR47784">
    <property type="entry name" value="STEROL UPTAKE CONTROL PROTEIN 2"/>
    <property type="match status" value="1"/>
</dbReference>
<dbReference type="EMBL" id="JAGTJR010000067">
    <property type="protein sequence ID" value="KAH7020633.1"/>
    <property type="molecule type" value="Genomic_DNA"/>
</dbReference>
<keyword evidence="3" id="KW-1185">Reference proteome</keyword>